<evidence type="ECO:0000256" key="1">
    <source>
        <dbReference type="ARBA" id="ARBA00022679"/>
    </source>
</evidence>
<dbReference type="EMBL" id="AHBZ03000012">
    <property type="protein sequence ID" value="KAF7775471.1"/>
    <property type="molecule type" value="Genomic_DNA"/>
</dbReference>
<dbReference type="PANTHER" id="PTHR43877">
    <property type="entry name" value="AMINOALKYLPHOSPHONATE N-ACETYLTRANSFERASE-RELATED-RELATED"/>
    <property type="match status" value="1"/>
</dbReference>
<dbReference type="Proteomes" id="UP000016487">
    <property type="component" value="Unassembled WGS sequence"/>
</dbReference>
<dbReference type="NCBIfam" id="NF008212">
    <property type="entry name" value="PRK10975.1"/>
    <property type="match status" value="1"/>
</dbReference>
<evidence type="ECO:0000313" key="4">
    <source>
        <dbReference type="EMBL" id="KAF7775471.1"/>
    </source>
</evidence>
<accession>A0AAD4AMK5</accession>
<evidence type="ECO:0000313" key="5">
    <source>
        <dbReference type="Proteomes" id="UP000016487"/>
    </source>
</evidence>
<dbReference type="PROSITE" id="PS51186">
    <property type="entry name" value="GNAT"/>
    <property type="match status" value="1"/>
</dbReference>
<feature type="domain" description="N-acetyltransferase" evidence="3">
    <location>
        <begin position="86"/>
        <end position="231"/>
    </location>
</feature>
<reference evidence="4" key="2">
    <citation type="submission" date="2015-03" db="EMBL/GenBank/DDBJ databases">
        <title>Genome sequence of Pseudoalteromonas citrea.</title>
        <authorList>
            <person name="Xie B.-B."/>
            <person name="Rong J.-C."/>
            <person name="Qin Q.-L."/>
            <person name="Zhang Y.-Z."/>
        </authorList>
    </citation>
    <scope>NUCLEOTIDE SEQUENCE</scope>
    <source>
        <strain evidence="4">DSM 8771</strain>
    </source>
</reference>
<dbReference type="Gene3D" id="3.40.630.30">
    <property type="match status" value="1"/>
</dbReference>
<dbReference type="AlphaFoldDB" id="A0AAD4AMK5"/>
<dbReference type="RefSeq" id="WP_010361446.1">
    <property type="nucleotide sequence ID" value="NZ_AHBZ03000012.1"/>
</dbReference>
<dbReference type="PANTHER" id="PTHR43877:SF2">
    <property type="entry name" value="AMINOALKYLPHOSPHONATE N-ACETYLTRANSFERASE-RELATED"/>
    <property type="match status" value="1"/>
</dbReference>
<dbReference type="GO" id="GO:0016747">
    <property type="term" value="F:acyltransferase activity, transferring groups other than amino-acyl groups"/>
    <property type="evidence" value="ECO:0007669"/>
    <property type="project" value="InterPro"/>
</dbReference>
<sequence>MGSDAAPLVTKLSWDSDFFKKKIGQLSFPASKPSDPPPALTDFDIIQCKVSSEDSDKINLLNTLNFKFVEGEMDLSLELNLNTLQTQLFPSTERDVDALKSIAQEALLLSRYRSPWYEPSARSALYKTWVEKAHYAQHDDLCLVERRQDSVVGFITLKVLGPKARIGLIAVKPEHQGMGVGRRLLQQAISYSIQNECNELNVATQLSNTVAINAYLKQGFLPEKISYWFYK</sequence>
<comment type="caution">
    <text evidence="4">The sequence shown here is derived from an EMBL/GenBank/DDBJ whole genome shotgun (WGS) entry which is preliminary data.</text>
</comment>
<name>A0AAD4AMK5_9GAMM</name>
<dbReference type="InterPro" id="IPR000182">
    <property type="entry name" value="GNAT_dom"/>
</dbReference>
<gene>
    <name evidence="4" type="ORF">PCIT_a1669</name>
</gene>
<dbReference type="SUPFAM" id="SSF55729">
    <property type="entry name" value="Acyl-CoA N-acyltransferases (Nat)"/>
    <property type="match status" value="1"/>
</dbReference>
<reference evidence="4" key="1">
    <citation type="journal article" date="2012" name="J. Bacteriol.">
        <title>Genome sequences of type strains of seven species of the marine bacterium Pseudoalteromonas.</title>
        <authorList>
            <person name="Xie B.B."/>
            <person name="Shu Y.L."/>
            <person name="Qin Q.L."/>
            <person name="Rong J.C."/>
            <person name="Zhang X.Y."/>
            <person name="Chen X.L."/>
            <person name="Shi M."/>
            <person name="He H.L."/>
            <person name="Zhou B.C."/>
            <person name="Zhang Y.Z."/>
        </authorList>
    </citation>
    <scope>NUCLEOTIDE SEQUENCE</scope>
    <source>
        <strain evidence="4">DSM 8771</strain>
    </source>
</reference>
<evidence type="ECO:0000259" key="3">
    <source>
        <dbReference type="PROSITE" id="PS51186"/>
    </source>
</evidence>
<dbReference type="InterPro" id="IPR016181">
    <property type="entry name" value="Acyl_CoA_acyltransferase"/>
</dbReference>
<keyword evidence="1" id="KW-0808">Transferase</keyword>
<dbReference type="InterPro" id="IPR050832">
    <property type="entry name" value="Bact_Acetyltransf"/>
</dbReference>
<proteinExistence type="predicted"/>
<organism evidence="4 5">
    <name type="scientific">Pseudoalteromonas citrea</name>
    <dbReference type="NCBI Taxonomy" id="43655"/>
    <lineage>
        <taxon>Bacteria</taxon>
        <taxon>Pseudomonadati</taxon>
        <taxon>Pseudomonadota</taxon>
        <taxon>Gammaproteobacteria</taxon>
        <taxon>Alteromonadales</taxon>
        <taxon>Pseudoalteromonadaceae</taxon>
        <taxon>Pseudoalteromonas</taxon>
    </lineage>
</organism>
<keyword evidence="2" id="KW-0012">Acyltransferase</keyword>
<protein>
    <recommendedName>
        <fullName evidence="3">N-acetyltransferase domain-containing protein</fullName>
    </recommendedName>
</protein>
<dbReference type="CDD" id="cd04301">
    <property type="entry name" value="NAT_SF"/>
    <property type="match status" value="1"/>
</dbReference>
<evidence type="ECO:0000256" key="2">
    <source>
        <dbReference type="ARBA" id="ARBA00023315"/>
    </source>
</evidence>
<dbReference type="Pfam" id="PF00583">
    <property type="entry name" value="Acetyltransf_1"/>
    <property type="match status" value="1"/>
</dbReference>